<dbReference type="KEGG" id="swd:Swoo_2350"/>
<keyword evidence="2" id="KW-1185">Reference proteome</keyword>
<proteinExistence type="predicted"/>
<dbReference type="RefSeq" id="WP_012324971.1">
    <property type="nucleotide sequence ID" value="NC_010506.1"/>
</dbReference>
<dbReference type="AlphaFoldDB" id="B1KF88"/>
<dbReference type="STRING" id="392500.Swoo_2350"/>
<protein>
    <submittedName>
        <fullName evidence="1">Uncharacterized protein</fullName>
    </submittedName>
</protein>
<dbReference type="EMBL" id="CP000961">
    <property type="protein sequence ID" value="ACA86629.1"/>
    <property type="molecule type" value="Genomic_DNA"/>
</dbReference>
<reference evidence="1 2" key="1">
    <citation type="submission" date="2008-02" db="EMBL/GenBank/DDBJ databases">
        <title>Complete sequence of Shewanella woodyi ATCC 51908.</title>
        <authorList>
            <consortium name="US DOE Joint Genome Institute"/>
            <person name="Copeland A."/>
            <person name="Lucas S."/>
            <person name="Lapidus A."/>
            <person name="Glavina del Rio T."/>
            <person name="Dalin E."/>
            <person name="Tice H."/>
            <person name="Bruce D."/>
            <person name="Goodwin L."/>
            <person name="Pitluck S."/>
            <person name="Sims D."/>
            <person name="Brettin T."/>
            <person name="Detter J.C."/>
            <person name="Han C."/>
            <person name="Kuske C.R."/>
            <person name="Schmutz J."/>
            <person name="Larimer F."/>
            <person name="Land M."/>
            <person name="Hauser L."/>
            <person name="Kyrpides N."/>
            <person name="Lykidis A."/>
            <person name="Zhao J.-S."/>
            <person name="Richardson P."/>
        </authorList>
    </citation>
    <scope>NUCLEOTIDE SEQUENCE [LARGE SCALE GENOMIC DNA]</scope>
    <source>
        <strain evidence="2">ATCC 51908 / MS32</strain>
    </source>
</reference>
<evidence type="ECO:0000313" key="1">
    <source>
        <dbReference type="EMBL" id="ACA86629.1"/>
    </source>
</evidence>
<accession>B1KF88</accession>
<dbReference type="Proteomes" id="UP000002168">
    <property type="component" value="Chromosome"/>
</dbReference>
<name>B1KF88_SHEWM</name>
<sequence length="117" mass="13122">MATLTRQSVQQCIMASYGQYCISAQGDIVCNTADDGNVTIQCQIVNTRFNSGFAGDRMRVDEVDDLRVWCQTHPGLENGVNWSFGFRGTDHAHPDSINVTLIDRTNLMFNFHIYLTA</sequence>
<dbReference type="HOGENOM" id="CLU_2083261_0_0_6"/>
<evidence type="ECO:0000313" key="2">
    <source>
        <dbReference type="Proteomes" id="UP000002168"/>
    </source>
</evidence>
<organism evidence="1 2">
    <name type="scientific">Shewanella woodyi (strain ATCC 51908 / MS32)</name>
    <dbReference type="NCBI Taxonomy" id="392500"/>
    <lineage>
        <taxon>Bacteria</taxon>
        <taxon>Pseudomonadati</taxon>
        <taxon>Pseudomonadota</taxon>
        <taxon>Gammaproteobacteria</taxon>
        <taxon>Alteromonadales</taxon>
        <taxon>Shewanellaceae</taxon>
        <taxon>Shewanella</taxon>
    </lineage>
</organism>
<gene>
    <name evidence="1" type="ordered locus">Swoo_2350</name>
</gene>